<evidence type="ECO:0000313" key="8">
    <source>
        <dbReference type="Proteomes" id="UP000594263"/>
    </source>
</evidence>
<dbReference type="Gramene" id="Kaladp0040s0448.1.v1.1">
    <property type="protein sequence ID" value="Kaladp0040s0448.1.v1.1.CDS.1"/>
    <property type="gene ID" value="Kaladp0040s0448.v1.1"/>
</dbReference>
<dbReference type="PANTHER" id="PTHR31232">
    <property type="match status" value="1"/>
</dbReference>
<dbReference type="Pfam" id="PF05938">
    <property type="entry name" value="Self-incomp_S1"/>
    <property type="match status" value="1"/>
</dbReference>
<comment type="similarity">
    <text evidence="2 6">Belongs to the plant self-incompatibility (S1) protein family.</text>
</comment>
<feature type="chain" id="PRO_5029947228" description="S-protein homolog" evidence="6">
    <location>
        <begin position="29"/>
        <end position="146"/>
    </location>
</feature>
<evidence type="ECO:0000256" key="5">
    <source>
        <dbReference type="ARBA" id="ARBA00022729"/>
    </source>
</evidence>
<dbReference type="OMA" id="NDRNHEC"/>
<dbReference type="AlphaFoldDB" id="A0A7N0TNI3"/>
<evidence type="ECO:0000256" key="4">
    <source>
        <dbReference type="ARBA" id="ARBA00022525"/>
    </source>
</evidence>
<evidence type="ECO:0000256" key="1">
    <source>
        <dbReference type="ARBA" id="ARBA00004613"/>
    </source>
</evidence>
<comment type="subcellular location">
    <subcellularLocation>
        <location evidence="1 6">Secreted</location>
    </subcellularLocation>
</comment>
<evidence type="ECO:0000256" key="2">
    <source>
        <dbReference type="ARBA" id="ARBA00005581"/>
    </source>
</evidence>
<proteinExistence type="inferred from homology"/>
<reference evidence="7" key="1">
    <citation type="submission" date="2021-01" db="UniProtKB">
        <authorList>
            <consortium name="EnsemblPlants"/>
        </authorList>
    </citation>
    <scope>IDENTIFICATION</scope>
</reference>
<dbReference type="GO" id="GO:0005576">
    <property type="term" value="C:extracellular region"/>
    <property type="evidence" value="ECO:0007669"/>
    <property type="project" value="UniProtKB-SubCell"/>
</dbReference>
<protein>
    <recommendedName>
        <fullName evidence="6">S-protein homolog</fullName>
    </recommendedName>
</protein>
<dbReference type="Proteomes" id="UP000594263">
    <property type="component" value="Unplaced"/>
</dbReference>
<keyword evidence="5 6" id="KW-0732">Signal</keyword>
<keyword evidence="8" id="KW-1185">Reference proteome</keyword>
<accession>A0A7N0TNI3</accession>
<keyword evidence="3 6" id="KW-0713">Self-incompatibility</keyword>
<evidence type="ECO:0000313" key="7">
    <source>
        <dbReference type="EnsemblPlants" id="Kaladp0040s0448.1.v1.1.CDS.1"/>
    </source>
</evidence>
<organism evidence="7 8">
    <name type="scientific">Kalanchoe fedtschenkoi</name>
    <name type="common">Lavender scallops</name>
    <name type="synonym">South American air plant</name>
    <dbReference type="NCBI Taxonomy" id="63787"/>
    <lineage>
        <taxon>Eukaryota</taxon>
        <taxon>Viridiplantae</taxon>
        <taxon>Streptophyta</taxon>
        <taxon>Embryophyta</taxon>
        <taxon>Tracheophyta</taxon>
        <taxon>Spermatophyta</taxon>
        <taxon>Magnoliopsida</taxon>
        <taxon>eudicotyledons</taxon>
        <taxon>Gunneridae</taxon>
        <taxon>Pentapetalae</taxon>
        <taxon>Saxifragales</taxon>
        <taxon>Crassulaceae</taxon>
        <taxon>Kalanchoe</taxon>
    </lineage>
</organism>
<dbReference type="PANTHER" id="PTHR31232:SF149">
    <property type="entry name" value="S-PROTEIN HOMOLOG"/>
    <property type="match status" value="1"/>
</dbReference>
<evidence type="ECO:0000256" key="6">
    <source>
        <dbReference type="RuleBase" id="RU367044"/>
    </source>
</evidence>
<sequence>MNTKGVTIGFYTAVLIAVAQLVASSGRAKCHGGIFPKYMVEIINGIGPEIEVHCKSKDDDLGVHHMAYGQGYYFGFRASIWGTTLFYCSARWNGRTEYFDAFDEKKDMIPSMDNGCLCSWLLKPDGPRFQKPKTTGHDDCRGWKPK</sequence>
<name>A0A7N0TNI3_KALFE</name>
<keyword evidence="4 6" id="KW-0964">Secreted</keyword>
<dbReference type="EnsemblPlants" id="Kaladp0040s0448.1.v1.1">
    <property type="protein sequence ID" value="Kaladp0040s0448.1.v1.1.CDS.1"/>
    <property type="gene ID" value="Kaladp0040s0448.v1.1"/>
</dbReference>
<dbReference type="InterPro" id="IPR010264">
    <property type="entry name" value="Self-incomp_S1"/>
</dbReference>
<feature type="signal peptide" evidence="6">
    <location>
        <begin position="1"/>
        <end position="28"/>
    </location>
</feature>
<dbReference type="GO" id="GO:0060320">
    <property type="term" value="P:rejection of self pollen"/>
    <property type="evidence" value="ECO:0007669"/>
    <property type="project" value="UniProtKB-KW"/>
</dbReference>
<evidence type="ECO:0000256" key="3">
    <source>
        <dbReference type="ARBA" id="ARBA00022471"/>
    </source>
</evidence>